<dbReference type="SUPFAM" id="SSF81336">
    <property type="entry name" value="F1F0 ATP synthase subunit A"/>
    <property type="match status" value="1"/>
</dbReference>
<evidence type="ECO:0000256" key="5">
    <source>
        <dbReference type="ARBA" id="ARBA00022692"/>
    </source>
</evidence>
<accession>A0A0C1QXC0</accession>
<keyword evidence="4 11" id="KW-0138">CF(0)</keyword>
<feature type="transmembrane region" description="Helical" evidence="11">
    <location>
        <begin position="180"/>
        <end position="200"/>
    </location>
</feature>
<keyword evidence="3 11" id="KW-0813">Transport</keyword>
<dbReference type="GO" id="GO:0042777">
    <property type="term" value="P:proton motive force-driven plasma membrane ATP synthesis"/>
    <property type="evidence" value="ECO:0007669"/>
    <property type="project" value="TreeGrafter"/>
</dbReference>
<gene>
    <name evidence="11 13" type="primary">atpB</name>
    <name evidence="13" type="ORF">U732_2642</name>
</gene>
<keyword evidence="9 11" id="KW-0472">Membrane</keyword>
<dbReference type="PROSITE" id="PS00449">
    <property type="entry name" value="ATPASE_A"/>
    <property type="match status" value="1"/>
</dbReference>
<evidence type="ECO:0000313" key="14">
    <source>
        <dbReference type="Proteomes" id="UP000031366"/>
    </source>
</evidence>
<keyword evidence="14" id="KW-1185">Reference proteome</keyword>
<dbReference type="PRINTS" id="PR00123">
    <property type="entry name" value="ATPASEA"/>
</dbReference>
<keyword evidence="13" id="KW-0378">Hydrolase</keyword>
<evidence type="ECO:0000256" key="4">
    <source>
        <dbReference type="ARBA" id="ARBA00022547"/>
    </source>
</evidence>
<feature type="transmembrane region" description="Helical" evidence="11">
    <location>
        <begin position="75"/>
        <end position="94"/>
    </location>
</feature>
<dbReference type="GO" id="GO:0016787">
    <property type="term" value="F:hydrolase activity"/>
    <property type="evidence" value="ECO:0007669"/>
    <property type="project" value="UniProtKB-KW"/>
</dbReference>
<evidence type="ECO:0000313" key="13">
    <source>
        <dbReference type="EMBL" id="KIE45657.1"/>
    </source>
</evidence>
<proteinExistence type="inferred from homology"/>
<dbReference type="RefSeq" id="WP_039635222.1">
    <property type="nucleotide sequence ID" value="NZ_AYSO01000019.1"/>
</dbReference>
<dbReference type="GO" id="GO:0045259">
    <property type="term" value="C:proton-transporting ATP synthase complex"/>
    <property type="evidence" value="ECO:0007669"/>
    <property type="project" value="UniProtKB-KW"/>
</dbReference>
<dbReference type="NCBIfam" id="TIGR01131">
    <property type="entry name" value="ATP_synt_6_or_A"/>
    <property type="match status" value="1"/>
</dbReference>
<dbReference type="CDD" id="cd00310">
    <property type="entry name" value="ATP-synt_Fo_a_6"/>
    <property type="match status" value="1"/>
</dbReference>
<comment type="caution">
    <text evidence="13">The sequence shown here is derived from an EMBL/GenBank/DDBJ whole genome shotgun (WGS) entry which is preliminary data.</text>
</comment>
<evidence type="ECO:0000256" key="7">
    <source>
        <dbReference type="ARBA" id="ARBA00022989"/>
    </source>
</evidence>
<evidence type="ECO:0000256" key="1">
    <source>
        <dbReference type="ARBA" id="ARBA00004141"/>
    </source>
</evidence>
<dbReference type="HAMAP" id="MF_01393">
    <property type="entry name" value="ATP_synth_a_bact"/>
    <property type="match status" value="1"/>
</dbReference>
<keyword evidence="5 11" id="KW-0812">Transmembrane</keyword>
<evidence type="ECO:0000256" key="3">
    <source>
        <dbReference type="ARBA" id="ARBA00022448"/>
    </source>
</evidence>
<organism evidence="13 14">
    <name type="scientific">Clostridium argentinense CDC 2741</name>
    <dbReference type="NCBI Taxonomy" id="1418104"/>
    <lineage>
        <taxon>Bacteria</taxon>
        <taxon>Bacillati</taxon>
        <taxon>Bacillota</taxon>
        <taxon>Clostridia</taxon>
        <taxon>Eubacteriales</taxon>
        <taxon>Clostridiaceae</taxon>
        <taxon>Clostridium</taxon>
    </lineage>
</organism>
<protein>
    <recommendedName>
        <fullName evidence="11 12">ATP synthase subunit a</fullName>
    </recommendedName>
    <alternativeName>
        <fullName evidence="11">ATP synthase F0 sector subunit a</fullName>
    </alternativeName>
    <alternativeName>
        <fullName evidence="11">F-ATPase subunit 6</fullName>
    </alternativeName>
</protein>
<dbReference type="Gene3D" id="1.20.120.220">
    <property type="entry name" value="ATP synthase, F0 complex, subunit A"/>
    <property type="match status" value="1"/>
</dbReference>
<keyword evidence="7 11" id="KW-1133">Transmembrane helix</keyword>
<evidence type="ECO:0000256" key="8">
    <source>
        <dbReference type="ARBA" id="ARBA00023065"/>
    </source>
</evidence>
<dbReference type="InterPro" id="IPR045082">
    <property type="entry name" value="ATP_syn_F0_a_bact/chloroplast"/>
</dbReference>
<keyword evidence="10 11" id="KW-0066">ATP synthesis</keyword>
<evidence type="ECO:0000256" key="10">
    <source>
        <dbReference type="ARBA" id="ARBA00023310"/>
    </source>
</evidence>
<evidence type="ECO:0000256" key="6">
    <source>
        <dbReference type="ARBA" id="ARBA00022781"/>
    </source>
</evidence>
<comment type="similarity">
    <text evidence="2 11 12">Belongs to the ATPase A chain family.</text>
</comment>
<feature type="transmembrane region" description="Helical" evidence="11">
    <location>
        <begin position="106"/>
        <end position="125"/>
    </location>
</feature>
<keyword evidence="6 11" id="KW-0375">Hydrogen ion transport</keyword>
<evidence type="ECO:0000256" key="2">
    <source>
        <dbReference type="ARBA" id="ARBA00006810"/>
    </source>
</evidence>
<dbReference type="InterPro" id="IPR023011">
    <property type="entry name" value="ATP_synth_F0_asu_AS"/>
</dbReference>
<dbReference type="NCBIfam" id="NF004484">
    <property type="entry name" value="PRK05815.3-2"/>
    <property type="match status" value="1"/>
</dbReference>
<evidence type="ECO:0000256" key="11">
    <source>
        <dbReference type="HAMAP-Rule" id="MF_01393"/>
    </source>
</evidence>
<comment type="subcellular location">
    <subcellularLocation>
        <location evidence="11 12">Cell membrane</location>
        <topology evidence="11 12">Multi-pass membrane protein</topology>
    </subcellularLocation>
    <subcellularLocation>
        <location evidence="1">Membrane</location>
        <topology evidence="1">Multi-pass membrane protein</topology>
    </subcellularLocation>
</comment>
<dbReference type="InterPro" id="IPR035908">
    <property type="entry name" value="F0_ATP_A_sf"/>
</dbReference>
<keyword evidence="8 11" id="KW-0406">Ion transport</keyword>
<evidence type="ECO:0000256" key="9">
    <source>
        <dbReference type="ARBA" id="ARBA00023136"/>
    </source>
</evidence>
<reference evidence="13 14" key="1">
    <citation type="journal article" date="2015" name="Infect. Genet. Evol.">
        <title>Genomic sequences of six botulinum neurotoxin-producing strains representing three clostridial species illustrate the mobility and diversity of botulinum neurotoxin genes.</title>
        <authorList>
            <person name="Smith T.J."/>
            <person name="Hill K.K."/>
            <person name="Xie G."/>
            <person name="Foley B.T."/>
            <person name="Williamson C.H."/>
            <person name="Foster J.T."/>
            <person name="Johnson S.L."/>
            <person name="Chertkov O."/>
            <person name="Teshima H."/>
            <person name="Gibbons H.S."/>
            <person name="Johnsky L.A."/>
            <person name="Karavis M.A."/>
            <person name="Smith L.A."/>
        </authorList>
    </citation>
    <scope>NUCLEOTIDE SEQUENCE [LARGE SCALE GENOMIC DNA]</scope>
    <source>
        <strain evidence="13 14">CDC 2741</strain>
    </source>
</reference>
<dbReference type="PANTHER" id="PTHR42823:SF3">
    <property type="entry name" value="ATP SYNTHASE SUBUNIT A, CHLOROPLASTIC"/>
    <property type="match status" value="1"/>
</dbReference>
<comment type="function">
    <text evidence="11 12">Key component of the proton channel; it plays a direct role in the translocation of protons across the membrane.</text>
</comment>
<dbReference type="PANTHER" id="PTHR42823">
    <property type="entry name" value="ATP SYNTHASE SUBUNIT A, CHLOROPLASTIC"/>
    <property type="match status" value="1"/>
</dbReference>
<keyword evidence="11" id="KW-1003">Cell membrane</keyword>
<dbReference type="Proteomes" id="UP000031366">
    <property type="component" value="Unassembled WGS sequence"/>
</dbReference>
<name>A0A0C1QXC0_9CLOT</name>
<dbReference type="InterPro" id="IPR000568">
    <property type="entry name" value="ATP_synth_F0_asu"/>
</dbReference>
<dbReference type="STRING" id="29341.RSJ17_21050"/>
<dbReference type="AlphaFoldDB" id="A0A0C1QXC0"/>
<evidence type="ECO:0000256" key="12">
    <source>
        <dbReference type="RuleBase" id="RU000483"/>
    </source>
</evidence>
<feature type="transmembrane region" description="Helical" evidence="11">
    <location>
        <begin position="20"/>
        <end position="40"/>
    </location>
</feature>
<dbReference type="Pfam" id="PF00119">
    <property type="entry name" value="ATP-synt_A"/>
    <property type="match status" value="1"/>
</dbReference>
<dbReference type="GO" id="GO:0046933">
    <property type="term" value="F:proton-transporting ATP synthase activity, rotational mechanism"/>
    <property type="evidence" value="ECO:0007669"/>
    <property type="project" value="UniProtKB-UniRule"/>
</dbReference>
<dbReference type="EMBL" id="AYSO01000019">
    <property type="protein sequence ID" value="KIE45657.1"/>
    <property type="molecule type" value="Genomic_DNA"/>
</dbReference>
<dbReference type="OrthoDB" id="9789241at2"/>
<sequence length="226" mass="25130">MEEVLPIFTLNIFGFPFDITLSLVIQWIFIGVTAILSILYSKTVKRIPGKIQSAIEIIIEKLSGIVSENMGEDKLAFVPYIGALALYIFSLNMIGMFGLKPPTSELSVTIGLALTTFLVIQGYTIKKLGLKGYFKGYASPIALLLPINILERVMLPVSLSLRLFGNVFAATMVMELLYEALGHIHFIATIGIPVPFAFYFDFFDGIIQTIIFVMLTMIHIKITSEH</sequence>
<dbReference type="GO" id="GO:0005886">
    <property type="term" value="C:plasma membrane"/>
    <property type="evidence" value="ECO:0007669"/>
    <property type="project" value="UniProtKB-SubCell"/>
</dbReference>
<feature type="transmembrane region" description="Helical" evidence="11">
    <location>
        <begin position="206"/>
        <end position="224"/>
    </location>
</feature>